<dbReference type="AlphaFoldDB" id="A0A4R0QZS2"/>
<evidence type="ECO:0000313" key="1">
    <source>
        <dbReference type="EMBL" id="TCD59840.1"/>
    </source>
</evidence>
<sequence>MPPERPVRHRRQASLSTTLGQVRLDDEDDLGLETFPRISRSRAWTPNAFPPVPAPIVLPRVQFINAGVDEARFIPYSPTNSVTGAGPTASLSPYVPPVRLAPSTYEGQSIQASLLALETHSQQSRMARLTKDRKNVTTGKSYASHVARYQRFWERHQEVMVANNSTWTIVPAFCWDLESAPPLE</sequence>
<comment type="caution">
    <text evidence="1">The sequence shown here is derived from an EMBL/GenBank/DDBJ whole genome shotgun (WGS) entry which is preliminary data.</text>
</comment>
<keyword evidence="2" id="KW-1185">Reference proteome</keyword>
<name>A0A4R0QZS2_9APHY</name>
<dbReference type="Proteomes" id="UP000292702">
    <property type="component" value="Unassembled WGS sequence"/>
</dbReference>
<protein>
    <submittedName>
        <fullName evidence="1">Uncharacterized protein</fullName>
    </submittedName>
</protein>
<organism evidence="1 2">
    <name type="scientific">Steccherinum ochraceum</name>
    <dbReference type="NCBI Taxonomy" id="92696"/>
    <lineage>
        <taxon>Eukaryota</taxon>
        <taxon>Fungi</taxon>
        <taxon>Dikarya</taxon>
        <taxon>Basidiomycota</taxon>
        <taxon>Agaricomycotina</taxon>
        <taxon>Agaricomycetes</taxon>
        <taxon>Polyporales</taxon>
        <taxon>Steccherinaceae</taxon>
        <taxon>Steccherinum</taxon>
    </lineage>
</organism>
<reference evidence="1 2" key="1">
    <citation type="submission" date="2018-11" db="EMBL/GenBank/DDBJ databases">
        <title>Genome assembly of Steccherinum ochraceum LE-BIN_3174, the white-rot fungus of the Steccherinaceae family (The Residual Polyporoid clade, Polyporales, Basidiomycota).</title>
        <authorList>
            <person name="Fedorova T.V."/>
            <person name="Glazunova O.A."/>
            <person name="Landesman E.O."/>
            <person name="Moiseenko K.V."/>
            <person name="Psurtseva N.V."/>
            <person name="Savinova O.S."/>
            <person name="Shakhova N.V."/>
            <person name="Tyazhelova T.V."/>
            <person name="Vasina D.V."/>
        </authorList>
    </citation>
    <scope>NUCLEOTIDE SEQUENCE [LARGE SCALE GENOMIC DNA]</scope>
    <source>
        <strain evidence="1 2">LE-BIN_3174</strain>
    </source>
</reference>
<dbReference type="EMBL" id="RWJN01000723">
    <property type="protein sequence ID" value="TCD59840.1"/>
    <property type="molecule type" value="Genomic_DNA"/>
</dbReference>
<feature type="non-terminal residue" evidence="1">
    <location>
        <position position="184"/>
    </location>
</feature>
<proteinExistence type="predicted"/>
<evidence type="ECO:0000313" key="2">
    <source>
        <dbReference type="Proteomes" id="UP000292702"/>
    </source>
</evidence>
<accession>A0A4R0QZS2</accession>
<dbReference type="OrthoDB" id="2668286at2759"/>
<gene>
    <name evidence="1" type="ORF">EIP91_011338</name>
</gene>